<dbReference type="Gene3D" id="3.60.21.10">
    <property type="match status" value="1"/>
</dbReference>
<dbReference type="RefSeq" id="WP_038643020.1">
    <property type="nucleotide sequence ID" value="NZ_CP009888.1"/>
</dbReference>
<dbReference type="HOGENOM" id="CLU_038045_2_0_6"/>
<proteinExistence type="inferred from homology"/>
<evidence type="ECO:0000256" key="1">
    <source>
        <dbReference type="ARBA" id="ARBA00010555"/>
    </source>
</evidence>
<dbReference type="NCBIfam" id="NF008206">
    <property type="entry name" value="PRK10966.1"/>
    <property type="match status" value="1"/>
</dbReference>
<evidence type="ECO:0000313" key="10">
    <source>
        <dbReference type="EMBL" id="AIY66290.1"/>
    </source>
</evidence>
<keyword evidence="5 7" id="KW-0378">Hydrolase</keyword>
<comment type="similarity">
    <text evidence="1 7">Belongs to the SbcD family.</text>
</comment>
<evidence type="ECO:0000259" key="8">
    <source>
        <dbReference type="Pfam" id="PF00149"/>
    </source>
</evidence>
<evidence type="ECO:0000256" key="4">
    <source>
        <dbReference type="ARBA" id="ARBA00022722"/>
    </source>
</evidence>
<keyword evidence="7" id="KW-0255">Endonuclease</keyword>
<gene>
    <name evidence="7" type="primary">sbcD</name>
    <name evidence="10" type="ORF">OM33_04660</name>
</gene>
<evidence type="ECO:0000256" key="3">
    <source>
        <dbReference type="ARBA" id="ARBA00013365"/>
    </source>
</evidence>
<dbReference type="PANTHER" id="PTHR30337:SF0">
    <property type="entry name" value="NUCLEASE SBCCD SUBUNIT D"/>
    <property type="match status" value="1"/>
</dbReference>
<dbReference type="InterPro" id="IPR050535">
    <property type="entry name" value="DNA_Repair-Maintenance_Comp"/>
</dbReference>
<keyword evidence="6 7" id="KW-0269">Exonuclease</keyword>
<feature type="domain" description="Nuclease SbcCD subunit D C-terminal" evidence="9">
    <location>
        <begin position="278"/>
        <end position="373"/>
    </location>
</feature>
<dbReference type="AlphaFoldDB" id="A0A0A7EHX1"/>
<dbReference type="InterPro" id="IPR041796">
    <property type="entry name" value="Mre11_N"/>
</dbReference>
<protein>
    <recommendedName>
        <fullName evidence="3 7">Nuclease SbcCD subunit D</fullName>
    </recommendedName>
</protein>
<comment type="subunit">
    <text evidence="2 7">Heterodimer of SbcC and SbcD.</text>
</comment>
<dbReference type="Pfam" id="PF12320">
    <property type="entry name" value="SbcD_C"/>
    <property type="match status" value="1"/>
</dbReference>
<dbReference type="NCBIfam" id="TIGR00619">
    <property type="entry name" value="sbcd"/>
    <property type="match status" value="1"/>
</dbReference>
<keyword evidence="4 7" id="KW-0540">Nuclease</keyword>
<dbReference type="STRING" id="1348114.OM33_04660"/>
<dbReference type="GO" id="GO:0004519">
    <property type="term" value="F:endonuclease activity"/>
    <property type="evidence" value="ECO:0007669"/>
    <property type="project" value="UniProtKB-KW"/>
</dbReference>
<comment type="function">
    <text evidence="7">SbcCD cleaves DNA hairpin structures. These structures can inhibit DNA replication and are intermediates in certain DNA recombination reactions. The complex acts as a 3'-&gt;5' double strand exonuclease that can open hairpins. It also has a 5' single-strand endonuclease activity.</text>
</comment>
<evidence type="ECO:0000259" key="9">
    <source>
        <dbReference type="Pfam" id="PF12320"/>
    </source>
</evidence>
<reference evidence="10 11" key="1">
    <citation type="submission" date="2014-11" db="EMBL/GenBank/DDBJ databases">
        <title>Complete Genome Sequence of Pseudoalteromonas sp. Strain OCN003 Isolated from Kaneohe Bay, Oahu, Hawaii.</title>
        <authorList>
            <person name="Beurmann S."/>
            <person name="Videau P."/>
            <person name="Ushijima B."/>
            <person name="Smith A.M."/>
            <person name="Aeby G.S."/>
            <person name="Callahan S.M."/>
            <person name="Belcaid M."/>
        </authorList>
    </citation>
    <scope>NUCLEOTIDE SEQUENCE [LARGE SCALE GENOMIC DNA]</scope>
    <source>
        <strain evidence="10 11">OCN003</strain>
    </source>
</reference>
<dbReference type="GO" id="GO:0006310">
    <property type="term" value="P:DNA recombination"/>
    <property type="evidence" value="ECO:0007669"/>
    <property type="project" value="UniProtKB-KW"/>
</dbReference>
<dbReference type="Pfam" id="PF00149">
    <property type="entry name" value="Metallophos"/>
    <property type="match status" value="1"/>
</dbReference>
<dbReference type="KEGG" id="pseo:OM33_04660"/>
<dbReference type="InterPro" id="IPR004843">
    <property type="entry name" value="Calcineurin-like_PHP"/>
</dbReference>
<keyword evidence="11" id="KW-1185">Reference proteome</keyword>
<evidence type="ECO:0000256" key="5">
    <source>
        <dbReference type="ARBA" id="ARBA00022801"/>
    </source>
</evidence>
<dbReference type="PANTHER" id="PTHR30337">
    <property type="entry name" value="COMPONENT OF ATP-DEPENDENT DSDNA EXONUCLEASE"/>
    <property type="match status" value="1"/>
</dbReference>
<dbReference type="Gene3D" id="3.30.160.720">
    <property type="match status" value="1"/>
</dbReference>
<dbReference type="eggNOG" id="COG0420">
    <property type="taxonomic scope" value="Bacteria"/>
</dbReference>
<name>A0A0A7EHX1_9GAMM</name>
<dbReference type="InterPro" id="IPR026843">
    <property type="entry name" value="SbcD_C"/>
</dbReference>
<organism evidence="10 11">
    <name type="scientific">Pseudoalteromonas piratica</name>
    <dbReference type="NCBI Taxonomy" id="1348114"/>
    <lineage>
        <taxon>Bacteria</taxon>
        <taxon>Pseudomonadati</taxon>
        <taxon>Pseudomonadota</taxon>
        <taxon>Gammaproteobacteria</taxon>
        <taxon>Alteromonadales</taxon>
        <taxon>Pseudoalteromonadaceae</taxon>
        <taxon>Pseudoalteromonas</taxon>
    </lineage>
</organism>
<dbReference type="EMBL" id="CP009888">
    <property type="protein sequence ID" value="AIY66290.1"/>
    <property type="molecule type" value="Genomic_DNA"/>
</dbReference>
<evidence type="ECO:0000256" key="2">
    <source>
        <dbReference type="ARBA" id="ARBA00011322"/>
    </source>
</evidence>
<dbReference type="GO" id="GO:0008408">
    <property type="term" value="F:3'-5' exonuclease activity"/>
    <property type="evidence" value="ECO:0007669"/>
    <property type="project" value="InterPro"/>
</dbReference>
<feature type="domain" description="Calcineurin-like phosphoesterase" evidence="8">
    <location>
        <begin position="1"/>
        <end position="228"/>
    </location>
</feature>
<dbReference type="OrthoDB" id="9773856at2"/>
<evidence type="ECO:0000313" key="11">
    <source>
        <dbReference type="Proteomes" id="UP000030341"/>
    </source>
</evidence>
<dbReference type="GO" id="GO:0006260">
    <property type="term" value="P:DNA replication"/>
    <property type="evidence" value="ECO:0007669"/>
    <property type="project" value="UniProtKB-KW"/>
</dbReference>
<dbReference type="CDD" id="cd00840">
    <property type="entry name" value="MPP_Mre11_N"/>
    <property type="match status" value="1"/>
</dbReference>
<evidence type="ECO:0000256" key="7">
    <source>
        <dbReference type="RuleBase" id="RU363069"/>
    </source>
</evidence>
<dbReference type="InterPro" id="IPR029052">
    <property type="entry name" value="Metallo-depent_PP-like"/>
</dbReference>
<accession>A0A0A7EHX1</accession>
<dbReference type="SUPFAM" id="SSF56300">
    <property type="entry name" value="Metallo-dependent phosphatases"/>
    <property type="match status" value="1"/>
</dbReference>
<keyword evidence="7" id="KW-0233">DNA recombination</keyword>
<evidence type="ECO:0000256" key="6">
    <source>
        <dbReference type="ARBA" id="ARBA00022839"/>
    </source>
</evidence>
<dbReference type="InterPro" id="IPR004593">
    <property type="entry name" value="SbcD"/>
</dbReference>
<dbReference type="Proteomes" id="UP000030341">
    <property type="component" value="Chromosome 1"/>
</dbReference>
<sequence length="403" mass="44769">MRIIHTSDWHLGQSFFNQSRQKEHHLLIKWLAEQVKTQQVDAVIIAGDIFDTGTPPSYARSLYSELILAMQAANCQLIVTAGNHDSVATLNEIKSLVKALNCHVVSQASEDVAEQIVAISKAEKTLGYVCAIPFLRSKDIVTSRADESIKEKQDNLAKGIYEHFENTFQAAQTLKADQDIPIIMTGHLTAVGASSSESVRDIYIGHLSGINAHQLPNANYIALGHIHGAQKVGKEGNVFYSGSPIALSFDELKHTKSVNLVEFNGQNVSQISQLEIPRFQAMQTIKGNLAEIKNALTVFAEQTETTWLSIEVTTDDYISDLQNTVLDLTKDLPVEVLQLKRARKHVAKLSQQKQENLSEITPLEVFEKRIALEEFTTDDELARKERLTQHFISLLNTAKGAQS</sequence>
<keyword evidence="7" id="KW-0235">DNA replication</keyword>